<name>A0A1G9PW97_9SPHI</name>
<accession>A0A1G9PW97</accession>
<dbReference type="RefSeq" id="WP_074605601.1">
    <property type="nucleotide sequence ID" value="NZ_FNGY01000002.1"/>
</dbReference>
<dbReference type="Proteomes" id="UP000183200">
    <property type="component" value="Unassembled WGS sequence"/>
</dbReference>
<sequence>MKKLKLGASVFQKEEALTRTQLKKVLGGSGSEDPNGKCLVYCRDSSGNQLQGDKKVSSCDEPVGVTMDSVCLGIEGYVKERTTCTC</sequence>
<evidence type="ECO:0000313" key="1">
    <source>
        <dbReference type="EMBL" id="SDM03024.1"/>
    </source>
</evidence>
<proteinExistence type="predicted"/>
<keyword evidence="2" id="KW-1185">Reference proteome</keyword>
<gene>
    <name evidence="1" type="ORF">SAMN05421820_102787</name>
</gene>
<reference evidence="2" key="1">
    <citation type="submission" date="2016-10" db="EMBL/GenBank/DDBJ databases">
        <authorList>
            <person name="Varghese N."/>
            <person name="Submissions S."/>
        </authorList>
    </citation>
    <scope>NUCLEOTIDE SEQUENCE [LARGE SCALE GENOMIC DNA]</scope>
    <source>
        <strain evidence="2">DSM 19110</strain>
    </source>
</reference>
<dbReference type="AlphaFoldDB" id="A0A1G9PW97"/>
<dbReference type="EMBL" id="FNGY01000002">
    <property type="protein sequence ID" value="SDM03024.1"/>
    <property type="molecule type" value="Genomic_DNA"/>
</dbReference>
<dbReference type="OrthoDB" id="800074at2"/>
<evidence type="ECO:0000313" key="2">
    <source>
        <dbReference type="Proteomes" id="UP000183200"/>
    </source>
</evidence>
<organism evidence="1 2">
    <name type="scientific">Pedobacter steynii</name>
    <dbReference type="NCBI Taxonomy" id="430522"/>
    <lineage>
        <taxon>Bacteria</taxon>
        <taxon>Pseudomonadati</taxon>
        <taxon>Bacteroidota</taxon>
        <taxon>Sphingobacteriia</taxon>
        <taxon>Sphingobacteriales</taxon>
        <taxon>Sphingobacteriaceae</taxon>
        <taxon>Pedobacter</taxon>
    </lineage>
</organism>
<protein>
    <submittedName>
        <fullName evidence="1">Uncharacterized protein</fullName>
    </submittedName>
</protein>